<keyword evidence="1" id="KW-0812">Transmembrane</keyword>
<dbReference type="Pfam" id="PF11255">
    <property type="entry name" value="DUF3054"/>
    <property type="match status" value="1"/>
</dbReference>
<feature type="transmembrane region" description="Helical" evidence="1">
    <location>
        <begin position="97"/>
        <end position="119"/>
    </location>
</feature>
<evidence type="ECO:0000313" key="3">
    <source>
        <dbReference type="Proteomes" id="UP000237104"/>
    </source>
</evidence>
<sequence length="136" mass="14740">MPYRNSSLTLVSLAAGLDAAMLLLFVVIGRASHGEGLWGVLGTWWPFLAGLVVAWLVVTARRAPLQIVWTGVGVWLITVVVAMLLRVVSGQGVQLSFVIVTFLVLGVLLLGWRAIALLVQRRRRRRASVQGSRVAG</sequence>
<dbReference type="EMBL" id="PPXF01000060">
    <property type="protein sequence ID" value="POH60423.1"/>
    <property type="molecule type" value="Genomic_DNA"/>
</dbReference>
<keyword evidence="1" id="KW-1133">Transmembrane helix</keyword>
<feature type="transmembrane region" description="Helical" evidence="1">
    <location>
        <begin position="65"/>
        <end position="85"/>
    </location>
</feature>
<comment type="caution">
    <text evidence="2">The sequence shown here is derived from an EMBL/GenBank/DDBJ whole genome shotgun (WGS) entry which is preliminary data.</text>
</comment>
<proteinExistence type="predicted"/>
<gene>
    <name evidence="2" type="ORF">C3B59_15795</name>
</gene>
<dbReference type="AlphaFoldDB" id="A0A2S3Z6F4"/>
<feature type="transmembrane region" description="Helical" evidence="1">
    <location>
        <begin position="7"/>
        <end position="31"/>
    </location>
</feature>
<dbReference type="OrthoDB" id="3698172at2"/>
<evidence type="ECO:0000256" key="1">
    <source>
        <dbReference type="SAM" id="Phobius"/>
    </source>
</evidence>
<name>A0A2S3Z6F4_9MICO</name>
<accession>A0A2S3Z6F4</accession>
<feature type="transmembrane region" description="Helical" evidence="1">
    <location>
        <begin position="37"/>
        <end position="58"/>
    </location>
</feature>
<evidence type="ECO:0000313" key="2">
    <source>
        <dbReference type="EMBL" id="POH60423.1"/>
    </source>
</evidence>
<reference evidence="2 3" key="1">
    <citation type="submission" date="2018-01" db="EMBL/GenBank/DDBJ databases">
        <title>Cryobacterium sp. nov., from glaciers in China.</title>
        <authorList>
            <person name="Liu Q."/>
            <person name="Xin Y.-H."/>
        </authorList>
    </citation>
    <scope>NUCLEOTIDE SEQUENCE [LARGE SCALE GENOMIC DNA]</scope>
    <source>
        <strain evidence="2 3">TMB1-8</strain>
    </source>
</reference>
<keyword evidence="1" id="KW-0472">Membrane</keyword>
<dbReference type="InterPro" id="IPR021414">
    <property type="entry name" value="DUF3054"/>
</dbReference>
<protein>
    <submittedName>
        <fullName evidence="2">DUF3054 domain-containing protein</fullName>
    </submittedName>
</protein>
<organism evidence="2 3">
    <name type="scientific">Cryobacterium zongtaii</name>
    <dbReference type="NCBI Taxonomy" id="1259217"/>
    <lineage>
        <taxon>Bacteria</taxon>
        <taxon>Bacillati</taxon>
        <taxon>Actinomycetota</taxon>
        <taxon>Actinomycetes</taxon>
        <taxon>Micrococcales</taxon>
        <taxon>Microbacteriaceae</taxon>
        <taxon>Cryobacterium</taxon>
    </lineage>
</organism>
<dbReference type="Proteomes" id="UP000237104">
    <property type="component" value="Unassembled WGS sequence"/>
</dbReference>
<dbReference type="RefSeq" id="WP_103432185.1">
    <property type="nucleotide sequence ID" value="NZ_PPXF01000060.1"/>
</dbReference>